<keyword evidence="8" id="KW-0597">Phosphoprotein</keyword>
<feature type="coiled-coil region" evidence="19">
    <location>
        <begin position="34"/>
        <end position="68"/>
    </location>
</feature>
<keyword evidence="10" id="KW-0479">Metal-binding</keyword>
<dbReference type="SUPFAM" id="SSF55874">
    <property type="entry name" value="ATPase domain of HSP90 chaperone/DNA topoisomerase II/histidine kinase"/>
    <property type="match status" value="1"/>
</dbReference>
<dbReference type="PANTHER" id="PTHR24421">
    <property type="entry name" value="NITRATE/NITRITE SENSOR PROTEIN NARX-RELATED"/>
    <property type="match status" value="1"/>
</dbReference>
<dbReference type="SMART" id="SM00387">
    <property type="entry name" value="HATPase_c"/>
    <property type="match status" value="1"/>
</dbReference>
<dbReference type="InterPro" id="IPR013655">
    <property type="entry name" value="PAS_fold_3"/>
</dbReference>
<evidence type="ECO:0000313" key="24">
    <source>
        <dbReference type="Proteomes" id="UP001501844"/>
    </source>
</evidence>
<comment type="function">
    <text evidence="17">Member of the two-component regulatory system NreB/NreC involved in the control of dissimilatory nitrate/nitrite reduction in response to oxygen. NreB functions as a direct oxygen sensor histidine kinase which is autophosphorylated, in the absence of oxygen, probably at the conserved histidine residue, and transfers its phosphate group probably to a conserved aspartate residue of NreC. NreB/NreC activates the expression of the nitrate (narGHJI) and nitrite (nir) reductase operons, as well as the putative nitrate transporter gene narT.</text>
</comment>
<evidence type="ECO:0000256" key="12">
    <source>
        <dbReference type="ARBA" id="ARBA00022777"/>
    </source>
</evidence>
<comment type="caution">
    <text evidence="23">The sequence shown here is derived from an EMBL/GenBank/DDBJ whole genome shotgun (WGS) entry which is preliminary data.</text>
</comment>
<keyword evidence="6" id="KW-0004">4Fe-4S</keyword>
<dbReference type="Pfam" id="PF08448">
    <property type="entry name" value="PAS_4"/>
    <property type="match status" value="2"/>
</dbReference>
<dbReference type="Gene3D" id="1.20.5.1930">
    <property type="match status" value="1"/>
</dbReference>
<organism evidence="23 24">
    <name type="scientific">Nibribacter koreensis</name>
    <dbReference type="NCBI Taxonomy" id="1084519"/>
    <lineage>
        <taxon>Bacteria</taxon>
        <taxon>Pseudomonadati</taxon>
        <taxon>Bacteroidota</taxon>
        <taxon>Cytophagia</taxon>
        <taxon>Cytophagales</taxon>
        <taxon>Hymenobacteraceae</taxon>
        <taxon>Nibribacter</taxon>
    </lineage>
</organism>
<dbReference type="InterPro" id="IPR050482">
    <property type="entry name" value="Sensor_HK_TwoCompSys"/>
</dbReference>
<dbReference type="Pfam" id="PF07730">
    <property type="entry name" value="HisKA_3"/>
    <property type="match status" value="1"/>
</dbReference>
<accession>A0ABP8FFZ3</accession>
<dbReference type="InterPro" id="IPR000014">
    <property type="entry name" value="PAS"/>
</dbReference>
<feature type="domain" description="PAS" evidence="21">
    <location>
        <begin position="65"/>
        <end position="135"/>
    </location>
</feature>
<keyword evidence="13" id="KW-0067">ATP-binding</keyword>
<dbReference type="InterPro" id="IPR013767">
    <property type="entry name" value="PAS_fold"/>
</dbReference>
<keyword evidence="9" id="KW-0808">Transferase</keyword>
<dbReference type="Gene3D" id="3.30.565.10">
    <property type="entry name" value="Histidine kinase-like ATPase, C-terminal domain"/>
    <property type="match status" value="1"/>
</dbReference>
<name>A0ABP8FFZ3_9BACT</name>
<dbReference type="InterPro" id="IPR035965">
    <property type="entry name" value="PAS-like_dom_sf"/>
</dbReference>
<feature type="domain" description="PAC" evidence="22">
    <location>
        <begin position="397"/>
        <end position="450"/>
    </location>
</feature>
<dbReference type="InterPro" id="IPR005467">
    <property type="entry name" value="His_kinase_dom"/>
</dbReference>
<evidence type="ECO:0000256" key="19">
    <source>
        <dbReference type="SAM" id="Coils"/>
    </source>
</evidence>
<dbReference type="InterPro" id="IPR000700">
    <property type="entry name" value="PAS-assoc_C"/>
</dbReference>
<dbReference type="EMBL" id="BAABGX010000002">
    <property type="protein sequence ID" value="GAA4302780.1"/>
    <property type="molecule type" value="Genomic_DNA"/>
</dbReference>
<evidence type="ECO:0000256" key="6">
    <source>
        <dbReference type="ARBA" id="ARBA00022485"/>
    </source>
</evidence>
<evidence type="ECO:0000256" key="5">
    <source>
        <dbReference type="ARBA" id="ARBA00017322"/>
    </source>
</evidence>
<evidence type="ECO:0000259" key="21">
    <source>
        <dbReference type="PROSITE" id="PS50112"/>
    </source>
</evidence>
<dbReference type="Pfam" id="PF02518">
    <property type="entry name" value="HATPase_c"/>
    <property type="match status" value="1"/>
</dbReference>
<keyword evidence="7" id="KW-0963">Cytoplasm</keyword>
<dbReference type="PROSITE" id="PS50112">
    <property type="entry name" value="PAS"/>
    <property type="match status" value="4"/>
</dbReference>
<evidence type="ECO:0000256" key="2">
    <source>
        <dbReference type="ARBA" id="ARBA00001966"/>
    </source>
</evidence>
<protein>
    <recommendedName>
        <fullName evidence="5">Oxygen sensor histidine kinase NreB</fullName>
        <ecNumber evidence="4">2.7.13.3</ecNumber>
    </recommendedName>
    <alternativeName>
        <fullName evidence="18">Nitrogen regulation protein B</fullName>
    </alternativeName>
</protein>
<dbReference type="NCBIfam" id="TIGR00229">
    <property type="entry name" value="sensory_box"/>
    <property type="match status" value="3"/>
</dbReference>
<dbReference type="SMART" id="SM00086">
    <property type="entry name" value="PAC"/>
    <property type="match status" value="2"/>
</dbReference>
<comment type="catalytic activity">
    <reaction evidence="1">
        <text>ATP + protein L-histidine = ADP + protein N-phospho-L-histidine.</text>
        <dbReference type="EC" id="2.7.13.3"/>
    </reaction>
</comment>
<keyword evidence="16" id="KW-0411">Iron-sulfur</keyword>
<dbReference type="SMART" id="SM00091">
    <property type="entry name" value="PAS"/>
    <property type="match status" value="6"/>
</dbReference>
<evidence type="ECO:0000256" key="18">
    <source>
        <dbReference type="ARBA" id="ARBA00030800"/>
    </source>
</evidence>
<dbReference type="Gene3D" id="3.30.450.20">
    <property type="entry name" value="PAS domain"/>
    <property type="match status" value="6"/>
</dbReference>
<evidence type="ECO:0000313" key="23">
    <source>
        <dbReference type="EMBL" id="GAA4302780.1"/>
    </source>
</evidence>
<dbReference type="InterPro" id="IPR013656">
    <property type="entry name" value="PAS_4"/>
</dbReference>
<evidence type="ECO:0000256" key="7">
    <source>
        <dbReference type="ARBA" id="ARBA00022490"/>
    </source>
</evidence>
<comment type="cofactor">
    <cofactor evidence="2">
        <name>[4Fe-4S] cluster</name>
        <dbReference type="ChEBI" id="CHEBI:49883"/>
    </cofactor>
</comment>
<dbReference type="Pfam" id="PF00989">
    <property type="entry name" value="PAS"/>
    <property type="match status" value="1"/>
</dbReference>
<feature type="domain" description="Histidine kinase" evidence="20">
    <location>
        <begin position="826"/>
        <end position="1021"/>
    </location>
</feature>
<reference evidence="24" key="1">
    <citation type="journal article" date="2019" name="Int. J. Syst. Evol. Microbiol.">
        <title>The Global Catalogue of Microorganisms (GCM) 10K type strain sequencing project: providing services to taxonomists for standard genome sequencing and annotation.</title>
        <authorList>
            <consortium name="The Broad Institute Genomics Platform"/>
            <consortium name="The Broad Institute Genome Sequencing Center for Infectious Disease"/>
            <person name="Wu L."/>
            <person name="Ma J."/>
        </authorList>
    </citation>
    <scope>NUCLEOTIDE SEQUENCE [LARGE SCALE GENOMIC DNA]</scope>
    <source>
        <strain evidence="24">JCM 17917</strain>
    </source>
</reference>
<dbReference type="PROSITE" id="PS50109">
    <property type="entry name" value="HIS_KIN"/>
    <property type="match status" value="1"/>
</dbReference>
<dbReference type="EC" id="2.7.13.3" evidence="4"/>
<evidence type="ECO:0000256" key="15">
    <source>
        <dbReference type="ARBA" id="ARBA00023012"/>
    </source>
</evidence>
<keyword evidence="15" id="KW-0902">Two-component regulatory system</keyword>
<dbReference type="InterPro" id="IPR003594">
    <property type="entry name" value="HATPase_dom"/>
</dbReference>
<dbReference type="PRINTS" id="PR00344">
    <property type="entry name" value="BCTRLSENSOR"/>
</dbReference>
<evidence type="ECO:0000256" key="13">
    <source>
        <dbReference type="ARBA" id="ARBA00022840"/>
    </source>
</evidence>
<proteinExistence type="predicted"/>
<evidence type="ECO:0000256" key="11">
    <source>
        <dbReference type="ARBA" id="ARBA00022741"/>
    </source>
</evidence>
<evidence type="ECO:0000259" key="20">
    <source>
        <dbReference type="PROSITE" id="PS50109"/>
    </source>
</evidence>
<comment type="subcellular location">
    <subcellularLocation>
        <location evidence="3">Cytoplasm</location>
    </subcellularLocation>
</comment>
<dbReference type="InterPro" id="IPR004358">
    <property type="entry name" value="Sig_transdc_His_kin-like_C"/>
</dbReference>
<dbReference type="Pfam" id="PF08447">
    <property type="entry name" value="PAS_3"/>
    <property type="match status" value="1"/>
</dbReference>
<dbReference type="InterPro" id="IPR011712">
    <property type="entry name" value="Sig_transdc_His_kin_sub3_dim/P"/>
</dbReference>
<evidence type="ECO:0000256" key="16">
    <source>
        <dbReference type="ARBA" id="ARBA00023014"/>
    </source>
</evidence>
<dbReference type="InterPro" id="IPR036890">
    <property type="entry name" value="HATPase_C_sf"/>
</dbReference>
<gene>
    <name evidence="23" type="ORF">GCM10023183_14730</name>
</gene>
<dbReference type="PANTHER" id="PTHR24421:SF10">
    <property type="entry name" value="NITRATE_NITRITE SENSOR PROTEIN NARQ"/>
    <property type="match status" value="1"/>
</dbReference>
<evidence type="ECO:0000256" key="3">
    <source>
        <dbReference type="ARBA" id="ARBA00004496"/>
    </source>
</evidence>
<keyword evidence="11" id="KW-0547">Nucleotide-binding</keyword>
<evidence type="ECO:0000259" key="22">
    <source>
        <dbReference type="PROSITE" id="PS50113"/>
    </source>
</evidence>
<feature type="domain" description="PAS" evidence="21">
    <location>
        <begin position="451"/>
        <end position="496"/>
    </location>
</feature>
<evidence type="ECO:0000256" key="17">
    <source>
        <dbReference type="ARBA" id="ARBA00024827"/>
    </source>
</evidence>
<dbReference type="SUPFAM" id="SSF55785">
    <property type="entry name" value="PYP-like sensor domain (PAS domain)"/>
    <property type="match status" value="6"/>
</dbReference>
<feature type="domain" description="PAS" evidence="21">
    <location>
        <begin position="318"/>
        <end position="377"/>
    </location>
</feature>
<evidence type="ECO:0000256" key="14">
    <source>
        <dbReference type="ARBA" id="ARBA00023004"/>
    </source>
</evidence>
<feature type="domain" description="PAS" evidence="21">
    <location>
        <begin position="681"/>
        <end position="751"/>
    </location>
</feature>
<dbReference type="InterPro" id="IPR001610">
    <property type="entry name" value="PAC"/>
</dbReference>
<dbReference type="PROSITE" id="PS50113">
    <property type="entry name" value="PAC"/>
    <property type="match status" value="1"/>
</dbReference>
<evidence type="ECO:0000256" key="8">
    <source>
        <dbReference type="ARBA" id="ARBA00022553"/>
    </source>
</evidence>
<dbReference type="CDD" id="cd16917">
    <property type="entry name" value="HATPase_UhpB-NarQ-NarX-like"/>
    <property type="match status" value="1"/>
</dbReference>
<keyword evidence="14" id="KW-0408">Iron</keyword>
<keyword evidence="19" id="KW-0175">Coiled coil</keyword>
<keyword evidence="24" id="KW-1185">Reference proteome</keyword>
<evidence type="ECO:0000256" key="1">
    <source>
        <dbReference type="ARBA" id="ARBA00000085"/>
    </source>
</evidence>
<evidence type="ECO:0000256" key="4">
    <source>
        <dbReference type="ARBA" id="ARBA00012438"/>
    </source>
</evidence>
<dbReference type="CDD" id="cd00130">
    <property type="entry name" value="PAS"/>
    <property type="match status" value="3"/>
</dbReference>
<keyword evidence="12" id="KW-0418">Kinase</keyword>
<sequence>MSMTQNFSLLRQEAEKLQKPVSEEDVQNMSPHEVRQLIQELQIHQVELEMQNHQMHLATQELEAATRKYQDLYHHAPFGYVTLDEHGIIEEVNAKGNQLLEATRDRLVARRFSQFIHPDSLDAYYGFFRNVLLSDKPQTIELQLLAGNTRTFYAQVEGLLLRRPNDTDQCRLAFVDVTERKEAHQELFNKETLLSAVINNSLNAIQVLKAVRNAQGQLIDFEWVLLNRTAEVFLDYTQQQLGKKRLSEVLPGLMAEPVFSRLVEVVEREQPTTFAAHLPWQKQDRWINCVAVKLEDGLVLTSEDVTQQRIANERLQESQLLVKKMAEAMPDFLYVEDLQLGRNVYNNRNFLHFLGYTDQDITGHPRQLLDTLYHQEDAHLLFGRHNRYKEVPDGQFLEYMVRIKDKQGDWRSIHFRETVFKRGANGIPIQLVGTAQDLTEKLRAEQKLRQMHKTISAILESLPIIIWRIDAKGCILESMGSGLQRLGYQDHELEGKFITDVNPSIVPNIASVLAGNSDIFLGESEVNGQKVYKQNYFVYDPETKDGIGFCLDVTEQKTAEAEVLHRNMVLDQLLQHLPLVLAVLDLQGNYQEIRGAGLRAVGIEDNALKGKSLYEVFPHLKANIQDILDGQVKTFTASFTHQGKEVYFQNFGFLDKEKQLGIAFGIDITNVHETQEKLVMEKEFSENLLETHINGIVAFDKDLNVTAWNKAMEEITGYPKAKVLGKSAQSFLAKGKQSGLKQNLKRVLKGSLVTMRHLPFLPQDKSFEVNLAPLFGPNKEVAGVLGVVWDVTAQKAKQKAETQFELSQQKAVMEAVLATQNEERKRIAEALHNSLAQLLYAAKLNLEELQTEVSDGSTFLKPLSRVSGFLEDAIKETRTLAHELIPRALQDLGLKSALKDLATRLTSRSLSIQCIVTGFDAPTDYALETHIFRFVQELLNNIMKHAQATEALVQVVDQGRKVRIRVEDNGKGMTTQQIKDSNAKGMGLKTLKSRVHLLQGHLTIDSSGTEGTTVTIEIPTK</sequence>
<evidence type="ECO:0000256" key="9">
    <source>
        <dbReference type="ARBA" id="ARBA00022679"/>
    </source>
</evidence>
<evidence type="ECO:0000256" key="10">
    <source>
        <dbReference type="ARBA" id="ARBA00022723"/>
    </source>
</evidence>
<dbReference type="Proteomes" id="UP001501844">
    <property type="component" value="Unassembled WGS sequence"/>
</dbReference>